<dbReference type="EMBL" id="MCBT01000048">
    <property type="protein sequence ID" value="OEG72172.1"/>
    <property type="molecule type" value="Genomic_DNA"/>
</dbReference>
<evidence type="ECO:0000256" key="1">
    <source>
        <dbReference type="SAM" id="SignalP"/>
    </source>
</evidence>
<protein>
    <submittedName>
        <fullName evidence="2">Uncharacterized protein</fullName>
    </submittedName>
</protein>
<feature type="signal peptide" evidence="1">
    <location>
        <begin position="1"/>
        <end position="22"/>
    </location>
</feature>
<proteinExistence type="predicted"/>
<reference evidence="2 3" key="1">
    <citation type="submission" date="2016-07" db="EMBL/GenBank/DDBJ databases">
        <title>Whole-genome of two Shewanella species isolated from a digestive organ of sea cucumber Apostichopus japonicus Selenka 1867.</title>
        <authorList>
            <person name="Hong H.-H."/>
            <person name="Choi H."/>
            <person name="Cheon S."/>
            <person name="Oh J.-S."/>
            <person name="Lee H.-G."/>
            <person name="Park C."/>
        </authorList>
    </citation>
    <scope>NUCLEOTIDE SEQUENCE [LARGE SCALE GENOMIC DNA]</scope>
    <source>
        <strain evidence="2 3">CSB03KR</strain>
    </source>
</reference>
<keyword evidence="1" id="KW-0732">Signal</keyword>
<organism evidence="2 3">
    <name type="scientific">Shewanella colwelliana</name>
    <name type="common">Alteromonas colwelliana</name>
    <dbReference type="NCBI Taxonomy" id="23"/>
    <lineage>
        <taxon>Bacteria</taxon>
        <taxon>Pseudomonadati</taxon>
        <taxon>Pseudomonadota</taxon>
        <taxon>Gammaproteobacteria</taxon>
        <taxon>Alteromonadales</taxon>
        <taxon>Shewanellaceae</taxon>
        <taxon>Shewanella</taxon>
    </lineage>
</organism>
<feature type="chain" id="PRO_5009178922" evidence="1">
    <location>
        <begin position="23"/>
        <end position="433"/>
    </location>
</feature>
<dbReference type="AlphaFoldDB" id="A0A1E5INQ8"/>
<evidence type="ECO:0000313" key="3">
    <source>
        <dbReference type="Proteomes" id="UP000095230"/>
    </source>
</evidence>
<sequence>MNKKLIALLVSSLLVACGSSDDDETTTPPPVIPPSPTVSAGIFIDSAVIGIGYRTATQTGVTNAQGEYNYIAGETVTFFIGGLEFPPTVATGVVTPLSIAATEDVTNSSVVNMARLLQTLDQDGDASNGITITQTAIDAAEPVDFSLSTADFAASSAVQATIENGGQDTAVTALISENAALEHLSGELRDNEVQVGIVGAWDQLDDNSGNAVNELLSFVFFDDGTYIHLEVDLEEADDEISGMEWGTYERDSATGRVSPTQTFDENGDTGLTDFTTEEGAPRLFAQVADGQLVFDIDEDADGTSDGTISFNSLPDDGVIGTWVVRDRNDGDADENDLLMFIFYNDGTYVHAEVDFDDQSEESGMEWGTYAIDSETNRMTVTQTFDSNGDTGLTDFAENPELGLFVSVEDNVLVLSVDEDGDGVVEETVNFIRQ</sequence>
<comment type="caution">
    <text evidence="2">The sequence shown here is derived from an EMBL/GenBank/DDBJ whole genome shotgun (WGS) entry which is preliminary data.</text>
</comment>
<dbReference type="Proteomes" id="UP000095230">
    <property type="component" value="Unassembled WGS sequence"/>
</dbReference>
<dbReference type="PROSITE" id="PS51257">
    <property type="entry name" value="PROKAR_LIPOPROTEIN"/>
    <property type="match status" value="1"/>
</dbReference>
<dbReference type="OrthoDB" id="5592990at2"/>
<dbReference type="RefSeq" id="WP_069672074.1">
    <property type="nucleotide sequence ID" value="NZ_MCBT01000048.1"/>
</dbReference>
<evidence type="ECO:0000313" key="2">
    <source>
        <dbReference type="EMBL" id="OEG72172.1"/>
    </source>
</evidence>
<dbReference type="STRING" id="23.BEL05_04050"/>
<gene>
    <name evidence="2" type="ORF">BEL05_04050</name>
</gene>
<accession>A0A1E5INQ8</accession>
<name>A0A1E5INQ8_SHECO</name>